<evidence type="ECO:0000256" key="1">
    <source>
        <dbReference type="SAM" id="Phobius"/>
    </source>
</evidence>
<dbReference type="RefSeq" id="WP_309827477.1">
    <property type="nucleotide sequence ID" value="NZ_JAVIZX010000001.1"/>
</dbReference>
<comment type="caution">
    <text evidence="2">The sequence shown here is derived from an EMBL/GenBank/DDBJ whole genome shotgun (WGS) entry which is preliminary data.</text>
</comment>
<reference evidence="2 3" key="1">
    <citation type="submission" date="2023-08" db="EMBL/GenBank/DDBJ databases">
        <title>Functional and genomic diversity of the sorghum phyllosphere microbiome.</title>
        <authorList>
            <person name="Shade A."/>
        </authorList>
    </citation>
    <scope>NUCLEOTIDE SEQUENCE [LARGE SCALE GENOMIC DNA]</scope>
    <source>
        <strain evidence="2 3">SORGH_AS_0335</strain>
    </source>
</reference>
<dbReference type="Proteomes" id="UP001267710">
    <property type="component" value="Unassembled WGS sequence"/>
</dbReference>
<gene>
    <name evidence="2" type="ORF">QE399_001406</name>
</gene>
<dbReference type="InterPro" id="IPR021125">
    <property type="entry name" value="DUF2127"/>
</dbReference>
<dbReference type="Pfam" id="PF09900">
    <property type="entry name" value="DUF2127"/>
    <property type="match status" value="1"/>
</dbReference>
<protein>
    <submittedName>
        <fullName evidence="2">Uncharacterized membrane protein (DUF2068 family)</fullName>
    </submittedName>
</protein>
<accession>A0ABU1I925</accession>
<keyword evidence="3" id="KW-1185">Reference proteome</keyword>
<organism evidence="2 3">
    <name type="scientific">Paracidovorax wautersii</name>
    <dbReference type="NCBI Taxonomy" id="1177982"/>
    <lineage>
        <taxon>Bacteria</taxon>
        <taxon>Pseudomonadati</taxon>
        <taxon>Pseudomonadota</taxon>
        <taxon>Betaproteobacteria</taxon>
        <taxon>Burkholderiales</taxon>
        <taxon>Comamonadaceae</taxon>
        <taxon>Paracidovorax</taxon>
    </lineage>
</organism>
<dbReference type="EMBL" id="JAVIZX010000001">
    <property type="protein sequence ID" value="MDR6213717.1"/>
    <property type="molecule type" value="Genomic_DNA"/>
</dbReference>
<keyword evidence="1" id="KW-0472">Membrane</keyword>
<evidence type="ECO:0000313" key="2">
    <source>
        <dbReference type="EMBL" id="MDR6213717.1"/>
    </source>
</evidence>
<proteinExistence type="predicted"/>
<keyword evidence="1" id="KW-1133">Transmembrane helix</keyword>
<sequence>MTPPAPQPVAASAPAIARAVHHGAGRGPLRAIAGFEALKGALALLAGAGLLSVLHRDLHQLAVALIGHIGLSPGQRYPALLLSQVDVWAHEDLHLLVMAAGAYAALRFAEAMGLWRGRAWGEWLGALSGGLYIPFELWHWAHRPTWLASAVVVFNAAVVVYLGWQLWVRRLTAPAEV</sequence>
<feature type="transmembrane region" description="Helical" evidence="1">
    <location>
        <begin position="121"/>
        <end position="140"/>
    </location>
</feature>
<evidence type="ECO:0000313" key="3">
    <source>
        <dbReference type="Proteomes" id="UP001267710"/>
    </source>
</evidence>
<keyword evidence="1" id="KW-0812">Transmembrane</keyword>
<name>A0ABU1I925_9BURK</name>
<feature type="transmembrane region" description="Helical" evidence="1">
    <location>
        <begin position="146"/>
        <end position="164"/>
    </location>
</feature>